<accession>A0A1H8LGW4</accession>
<dbReference type="OrthoDB" id="435355at2"/>
<evidence type="ECO:0000256" key="1">
    <source>
        <dbReference type="ARBA" id="ARBA00010062"/>
    </source>
</evidence>
<keyword evidence="3" id="KW-0029">Amino-acid transport</keyword>
<evidence type="ECO:0000256" key="3">
    <source>
        <dbReference type="ARBA" id="ARBA00022970"/>
    </source>
</evidence>
<dbReference type="InterPro" id="IPR028082">
    <property type="entry name" value="Peripla_BP_I"/>
</dbReference>
<reference evidence="6 7" key="1">
    <citation type="submission" date="2016-10" db="EMBL/GenBank/DDBJ databases">
        <authorList>
            <person name="de Groot N.N."/>
        </authorList>
    </citation>
    <scope>NUCLEOTIDE SEQUENCE [LARGE SCALE GENOMIC DNA]</scope>
    <source>
        <strain evidence="6 7">DSM 3857</strain>
    </source>
</reference>
<name>A0A1H8LGW4_9RHOB</name>
<sequence length="393" mass="40929">MNKTFRAALAGLVTSTAMLSAACAEDIKVGLLLPYSGVYAALGQDIDDAFALGLATFGADSGATFEIVREDDEVKPPVGLAKTKKLILQDEVDVMVGVVSSGVLGAIRDTVDGAGVPLIVANAGNDEATGEACSPFITRISFSNQQVNRPMGKWMVDQGVKKVFTIAPDYAAGRQMIDAFTTGFTAAGGEVVGQEWPAFQKTQDFGPFLANAKASGADAVYVFFAGGEAISFVKQYDSFGMKAELPLYGSGFLTSALYVEAQGPAAEGVITALHYVPTLDNPENAAFVAAFKEKTGRIPSEYAVHGYDSARALVEAVKAGATDRETLAAALPKVSFTGPRGELRIDPATNNIVQPIHVYETVAGADGLTQKVLATLPAEADPVNGCAMPAAVN</sequence>
<dbReference type="STRING" id="933059.SAMN04488103_11113"/>
<keyword evidence="3" id="KW-0813">Transport</keyword>
<evidence type="ECO:0000259" key="5">
    <source>
        <dbReference type="Pfam" id="PF13458"/>
    </source>
</evidence>
<dbReference type="EMBL" id="FOCE01000011">
    <property type="protein sequence ID" value="SEO04313.1"/>
    <property type="molecule type" value="Genomic_DNA"/>
</dbReference>
<dbReference type="PROSITE" id="PS51257">
    <property type="entry name" value="PROKAR_LIPOPROTEIN"/>
    <property type="match status" value="1"/>
</dbReference>
<dbReference type="GO" id="GO:0006865">
    <property type="term" value="P:amino acid transport"/>
    <property type="evidence" value="ECO:0007669"/>
    <property type="project" value="UniProtKB-KW"/>
</dbReference>
<dbReference type="Proteomes" id="UP000198761">
    <property type="component" value="Unassembled WGS sequence"/>
</dbReference>
<organism evidence="6 7">
    <name type="scientific">Gemmobacter aquatilis</name>
    <dbReference type="NCBI Taxonomy" id="933059"/>
    <lineage>
        <taxon>Bacteria</taxon>
        <taxon>Pseudomonadati</taxon>
        <taxon>Pseudomonadota</taxon>
        <taxon>Alphaproteobacteria</taxon>
        <taxon>Rhodobacterales</taxon>
        <taxon>Paracoccaceae</taxon>
        <taxon>Gemmobacter</taxon>
    </lineage>
</organism>
<dbReference type="SUPFAM" id="SSF53822">
    <property type="entry name" value="Periplasmic binding protein-like I"/>
    <property type="match status" value="1"/>
</dbReference>
<protein>
    <submittedName>
        <fullName evidence="6">Amino acid/amide ABC transporter substrate-binding protein, HAAT family</fullName>
    </submittedName>
</protein>
<feature type="chain" id="PRO_5011582529" evidence="4">
    <location>
        <begin position="25"/>
        <end position="393"/>
    </location>
</feature>
<dbReference type="RefSeq" id="WP_091303176.1">
    <property type="nucleotide sequence ID" value="NZ_FOCE01000011.1"/>
</dbReference>
<evidence type="ECO:0000256" key="2">
    <source>
        <dbReference type="ARBA" id="ARBA00022729"/>
    </source>
</evidence>
<feature type="domain" description="Leucine-binding protein" evidence="5">
    <location>
        <begin position="27"/>
        <end position="362"/>
    </location>
</feature>
<dbReference type="PANTHER" id="PTHR30483:SF6">
    <property type="entry name" value="PERIPLASMIC BINDING PROTEIN OF ABC TRANSPORTER FOR NATURAL AMINO ACIDS"/>
    <property type="match status" value="1"/>
</dbReference>
<keyword evidence="2 4" id="KW-0732">Signal</keyword>
<dbReference type="InterPro" id="IPR028081">
    <property type="entry name" value="Leu-bd"/>
</dbReference>
<evidence type="ECO:0000313" key="6">
    <source>
        <dbReference type="EMBL" id="SEO04313.1"/>
    </source>
</evidence>
<feature type="signal peptide" evidence="4">
    <location>
        <begin position="1"/>
        <end position="24"/>
    </location>
</feature>
<evidence type="ECO:0000313" key="7">
    <source>
        <dbReference type="Proteomes" id="UP000198761"/>
    </source>
</evidence>
<gene>
    <name evidence="6" type="ORF">SAMN04488103_11113</name>
</gene>
<evidence type="ECO:0000256" key="4">
    <source>
        <dbReference type="SAM" id="SignalP"/>
    </source>
</evidence>
<dbReference type="PANTHER" id="PTHR30483">
    <property type="entry name" value="LEUCINE-SPECIFIC-BINDING PROTEIN"/>
    <property type="match status" value="1"/>
</dbReference>
<proteinExistence type="inferred from homology"/>
<dbReference type="InterPro" id="IPR051010">
    <property type="entry name" value="BCAA_transport"/>
</dbReference>
<comment type="similarity">
    <text evidence="1">Belongs to the leucine-binding protein family.</text>
</comment>
<keyword evidence="7" id="KW-1185">Reference proteome</keyword>
<dbReference type="CDD" id="cd20014">
    <property type="entry name" value="PBP1_RPA0668_benzoate-like"/>
    <property type="match status" value="1"/>
</dbReference>
<dbReference type="AlphaFoldDB" id="A0A1H8LGW4"/>
<dbReference type="Pfam" id="PF13458">
    <property type="entry name" value="Peripla_BP_6"/>
    <property type="match status" value="1"/>
</dbReference>
<dbReference type="Gene3D" id="3.40.50.2300">
    <property type="match status" value="2"/>
</dbReference>